<evidence type="ECO:0000256" key="9">
    <source>
        <dbReference type="ARBA" id="ARBA00023014"/>
    </source>
</evidence>
<dbReference type="EMBL" id="JAGINX010000001">
    <property type="protein sequence ID" value="MBP2318355.1"/>
    <property type="molecule type" value="Genomic_DNA"/>
</dbReference>
<organism evidence="14 15">
    <name type="scientific">Nesterenkonia lacusekhoensis</name>
    <dbReference type="NCBI Taxonomy" id="150832"/>
    <lineage>
        <taxon>Bacteria</taxon>
        <taxon>Bacillati</taxon>
        <taxon>Actinomycetota</taxon>
        <taxon>Actinomycetes</taxon>
        <taxon>Micrococcales</taxon>
        <taxon>Micrococcaceae</taxon>
        <taxon>Nesterenkonia</taxon>
    </lineage>
</organism>
<keyword evidence="4 12" id="KW-0432">Leucine biosynthesis</keyword>
<comment type="subunit">
    <text evidence="12">Heterodimer of LeuC and LeuD.</text>
</comment>
<evidence type="ECO:0000256" key="11">
    <source>
        <dbReference type="ARBA" id="ARBA00023304"/>
    </source>
</evidence>
<evidence type="ECO:0000256" key="8">
    <source>
        <dbReference type="ARBA" id="ARBA00023004"/>
    </source>
</evidence>
<comment type="catalytic activity">
    <reaction evidence="1 12">
        <text>(2R,3S)-3-isopropylmalate = (2S)-2-isopropylmalate</text>
        <dbReference type="Rhea" id="RHEA:32287"/>
        <dbReference type="ChEBI" id="CHEBI:1178"/>
        <dbReference type="ChEBI" id="CHEBI:35121"/>
        <dbReference type="EC" id="4.2.1.33"/>
    </reaction>
</comment>
<comment type="caution">
    <text evidence="14">The sequence shown here is derived from an EMBL/GenBank/DDBJ whole genome shotgun (WGS) entry which is preliminary data.</text>
</comment>
<gene>
    <name evidence="12" type="primary">leuC</name>
    <name evidence="14" type="ORF">JOF45_001374</name>
</gene>
<evidence type="ECO:0000256" key="3">
    <source>
        <dbReference type="ARBA" id="ARBA00004729"/>
    </source>
</evidence>
<feature type="binding site" evidence="12">
    <location>
        <position position="356"/>
    </location>
    <ligand>
        <name>[4Fe-4S] cluster</name>
        <dbReference type="ChEBI" id="CHEBI:49883"/>
    </ligand>
</feature>
<dbReference type="InterPro" id="IPR015931">
    <property type="entry name" value="Acnase/IPM_dHydase_lsu_aba_1/3"/>
</dbReference>
<keyword evidence="11 12" id="KW-0100">Branched-chain amino acid biosynthesis</keyword>
<dbReference type="NCBIfam" id="TIGR00170">
    <property type="entry name" value="leuC"/>
    <property type="match status" value="1"/>
</dbReference>
<dbReference type="NCBIfam" id="NF009116">
    <property type="entry name" value="PRK12466.1"/>
    <property type="match status" value="1"/>
</dbReference>
<evidence type="ECO:0000256" key="12">
    <source>
        <dbReference type="HAMAP-Rule" id="MF_01026"/>
    </source>
</evidence>
<dbReference type="PANTHER" id="PTHR43822">
    <property type="entry name" value="HOMOACONITASE, MITOCHONDRIAL-RELATED"/>
    <property type="match status" value="1"/>
</dbReference>
<dbReference type="Pfam" id="PF00330">
    <property type="entry name" value="Aconitase"/>
    <property type="match status" value="1"/>
</dbReference>
<keyword evidence="5 12" id="KW-0004">4Fe-4S</keyword>
<dbReference type="PRINTS" id="PR00415">
    <property type="entry name" value="ACONITASE"/>
</dbReference>
<dbReference type="PANTHER" id="PTHR43822:SF9">
    <property type="entry name" value="3-ISOPROPYLMALATE DEHYDRATASE"/>
    <property type="match status" value="1"/>
</dbReference>
<keyword evidence="6 12" id="KW-0028">Amino-acid biosynthesis</keyword>
<evidence type="ECO:0000256" key="4">
    <source>
        <dbReference type="ARBA" id="ARBA00022430"/>
    </source>
</evidence>
<dbReference type="RefSeq" id="WP_210048701.1">
    <property type="nucleotide sequence ID" value="NZ_JAGINX010000001.1"/>
</dbReference>
<dbReference type="InterPro" id="IPR036008">
    <property type="entry name" value="Aconitase_4Fe-4S_dom"/>
</dbReference>
<feature type="binding site" evidence="12">
    <location>
        <position position="416"/>
    </location>
    <ligand>
        <name>[4Fe-4S] cluster</name>
        <dbReference type="ChEBI" id="CHEBI:49883"/>
    </ligand>
</feature>
<dbReference type="CDD" id="cd01583">
    <property type="entry name" value="IPMI"/>
    <property type="match status" value="1"/>
</dbReference>
<evidence type="ECO:0000256" key="2">
    <source>
        <dbReference type="ARBA" id="ARBA00002695"/>
    </source>
</evidence>
<feature type="binding site" evidence="12">
    <location>
        <position position="419"/>
    </location>
    <ligand>
        <name>[4Fe-4S] cluster</name>
        <dbReference type="ChEBI" id="CHEBI:49883"/>
    </ligand>
</feature>
<evidence type="ECO:0000259" key="13">
    <source>
        <dbReference type="Pfam" id="PF00330"/>
    </source>
</evidence>
<evidence type="ECO:0000256" key="7">
    <source>
        <dbReference type="ARBA" id="ARBA00022723"/>
    </source>
</evidence>
<dbReference type="PROSITE" id="PS00450">
    <property type="entry name" value="ACONITASE_1"/>
    <property type="match status" value="1"/>
</dbReference>
<comment type="cofactor">
    <cofactor evidence="12">
        <name>[4Fe-4S] cluster</name>
        <dbReference type="ChEBI" id="CHEBI:49883"/>
    </cofactor>
    <text evidence="12">Binds 1 [4Fe-4S] cluster per subunit.</text>
</comment>
<sequence>MTAEKPLTLAEKVWRDHIVVPGEEKDGQRSPDLLYIDLHLVHEVTSPQAFEGLRLAGRPVRRPDLTIATEDHNTPTLEINRPIADPVSKKQVDTLRANAEEFGVRIHSLGDDDQGIVHVVGPQLGLTQPGMTVVCGDSHTSTHGAFGALAMGIGTSEVEHVLATQTLPLKPFKTMAITVEGTLKPGVSSKDIILAVIAKIGTGGGQGYVLEYRGSAIEQLSMDARMTICNMSIEAGARAGMIAPDETTFEFVKGRPHAPQGEDWDAAVEYWTSLRTDEGAEFDAEVILDADELEPFVTWGTNPGQGVSLSDSVPAPSDFTDEVARDSAERALAYMDLEPGTPMKDIRVDTVFLGSCTNSRMEDLRAAAEIIQGRQKDPDVRMIVVPGSQRVRLQAEAEGLDQVFKDFGAEWRFAGCSMCLGMNPDQLAPGERCASTSNRNFEGRQGKGGRTHLVSPVVAAATAIRGTLSAPSDVLNPAPVPA</sequence>
<dbReference type="InterPro" id="IPR033941">
    <property type="entry name" value="IPMI_cat"/>
</dbReference>
<keyword evidence="15" id="KW-1185">Reference proteome</keyword>
<dbReference type="PROSITE" id="PS01244">
    <property type="entry name" value="ACONITASE_2"/>
    <property type="match status" value="1"/>
</dbReference>
<dbReference type="InterPro" id="IPR050067">
    <property type="entry name" value="IPM_dehydratase_rel_enz"/>
</dbReference>
<keyword evidence="8 12" id="KW-0408">Iron</keyword>
<dbReference type="Gene3D" id="3.30.499.10">
    <property type="entry name" value="Aconitase, domain 3"/>
    <property type="match status" value="2"/>
</dbReference>
<name>A0ABS4T1M7_9MICC</name>
<comment type="similarity">
    <text evidence="12">Belongs to the aconitase/IPM isomerase family. LeuC type 1 subfamily.</text>
</comment>
<evidence type="ECO:0000256" key="1">
    <source>
        <dbReference type="ARBA" id="ARBA00000491"/>
    </source>
</evidence>
<dbReference type="GO" id="GO:0047508">
    <property type="term" value="F:(R)-2-methylmalate dehydratase activity"/>
    <property type="evidence" value="ECO:0007669"/>
    <property type="project" value="UniProtKB-EC"/>
</dbReference>
<comment type="pathway">
    <text evidence="3 12">Amino-acid biosynthesis; L-leucine biosynthesis; L-leucine from 3-methyl-2-oxobutanoate: step 2/4.</text>
</comment>
<keyword evidence="10 12" id="KW-0456">Lyase</keyword>
<dbReference type="SUPFAM" id="SSF53732">
    <property type="entry name" value="Aconitase iron-sulfur domain"/>
    <property type="match status" value="1"/>
</dbReference>
<keyword evidence="7 12" id="KW-0479">Metal-binding</keyword>
<accession>A0ABS4T1M7</accession>
<dbReference type="InterPro" id="IPR001030">
    <property type="entry name" value="Acoase/IPM_deHydtase_lsu_aba"/>
</dbReference>
<evidence type="ECO:0000313" key="14">
    <source>
        <dbReference type="EMBL" id="MBP2318355.1"/>
    </source>
</evidence>
<dbReference type="EC" id="4.2.1.33" evidence="12"/>
<evidence type="ECO:0000256" key="5">
    <source>
        <dbReference type="ARBA" id="ARBA00022485"/>
    </source>
</evidence>
<reference evidence="14 15" key="1">
    <citation type="submission" date="2021-03" db="EMBL/GenBank/DDBJ databases">
        <title>Sequencing the genomes of 1000 actinobacteria strains.</title>
        <authorList>
            <person name="Klenk H.-P."/>
        </authorList>
    </citation>
    <scope>NUCLEOTIDE SEQUENCE [LARGE SCALE GENOMIC DNA]</scope>
    <source>
        <strain evidence="14 15">DSM 12544</strain>
    </source>
</reference>
<evidence type="ECO:0000256" key="10">
    <source>
        <dbReference type="ARBA" id="ARBA00023239"/>
    </source>
</evidence>
<keyword evidence="9 12" id="KW-0411">Iron-sulfur</keyword>
<dbReference type="InterPro" id="IPR018136">
    <property type="entry name" value="Aconitase_4Fe-4S_BS"/>
</dbReference>
<comment type="function">
    <text evidence="2 12">Catalyzes the isomerization between 2-isopropylmalate and 3-isopropylmalate, via the formation of 2-isopropylmaleate.</text>
</comment>
<dbReference type="HAMAP" id="MF_01026">
    <property type="entry name" value="LeuC_type1"/>
    <property type="match status" value="1"/>
</dbReference>
<dbReference type="GO" id="GO:0003861">
    <property type="term" value="F:3-isopropylmalate dehydratase activity"/>
    <property type="evidence" value="ECO:0007669"/>
    <property type="project" value="UniProtKB-EC"/>
</dbReference>
<evidence type="ECO:0000256" key="6">
    <source>
        <dbReference type="ARBA" id="ARBA00022605"/>
    </source>
</evidence>
<dbReference type="Proteomes" id="UP001519331">
    <property type="component" value="Unassembled WGS sequence"/>
</dbReference>
<proteinExistence type="inferred from homology"/>
<protein>
    <recommendedName>
        <fullName evidence="12">3-isopropylmalate dehydratase large subunit</fullName>
        <ecNumber evidence="12">4.2.1.33</ecNumber>
    </recommendedName>
    <alternativeName>
        <fullName evidence="12">Alpha-IPM isomerase</fullName>
        <shortName evidence="12">IPMI</shortName>
    </alternativeName>
    <alternativeName>
        <fullName evidence="12">Isopropylmalate isomerase</fullName>
    </alternativeName>
</protein>
<dbReference type="InterPro" id="IPR004430">
    <property type="entry name" value="3-IsopropMal_deHydase_lsu"/>
</dbReference>
<evidence type="ECO:0000313" key="15">
    <source>
        <dbReference type="Proteomes" id="UP001519331"/>
    </source>
</evidence>
<feature type="domain" description="Aconitase/3-isopropylmalate dehydratase large subunit alpha/beta/alpha" evidence="13">
    <location>
        <begin position="11"/>
        <end position="466"/>
    </location>
</feature>
<dbReference type="NCBIfam" id="NF004016">
    <property type="entry name" value="PRK05478.1"/>
    <property type="match status" value="1"/>
</dbReference>